<feature type="transmembrane region" description="Helical" evidence="2">
    <location>
        <begin position="550"/>
        <end position="573"/>
    </location>
</feature>
<accession>A0A6G1JGQ8</accession>
<dbReference type="Proteomes" id="UP000799291">
    <property type="component" value="Unassembled WGS sequence"/>
</dbReference>
<evidence type="ECO:0000256" key="2">
    <source>
        <dbReference type="SAM" id="Phobius"/>
    </source>
</evidence>
<reference evidence="3" key="1">
    <citation type="journal article" date="2020" name="Stud. Mycol.">
        <title>101 Dothideomycetes genomes: a test case for predicting lifestyles and emergence of pathogens.</title>
        <authorList>
            <person name="Haridas S."/>
            <person name="Albert R."/>
            <person name="Binder M."/>
            <person name="Bloem J."/>
            <person name="Labutti K."/>
            <person name="Salamov A."/>
            <person name="Andreopoulos B."/>
            <person name="Baker S."/>
            <person name="Barry K."/>
            <person name="Bills G."/>
            <person name="Bluhm B."/>
            <person name="Cannon C."/>
            <person name="Castanera R."/>
            <person name="Culley D."/>
            <person name="Daum C."/>
            <person name="Ezra D."/>
            <person name="Gonzalez J."/>
            <person name="Henrissat B."/>
            <person name="Kuo A."/>
            <person name="Liang C."/>
            <person name="Lipzen A."/>
            <person name="Lutzoni F."/>
            <person name="Magnuson J."/>
            <person name="Mondo S."/>
            <person name="Nolan M."/>
            <person name="Ohm R."/>
            <person name="Pangilinan J."/>
            <person name="Park H.-J."/>
            <person name="Ramirez L."/>
            <person name="Alfaro M."/>
            <person name="Sun H."/>
            <person name="Tritt A."/>
            <person name="Yoshinaga Y."/>
            <person name="Zwiers L.-H."/>
            <person name="Turgeon B."/>
            <person name="Goodwin S."/>
            <person name="Spatafora J."/>
            <person name="Crous P."/>
            <person name="Grigoriev I."/>
        </authorList>
    </citation>
    <scope>NUCLEOTIDE SEQUENCE</scope>
    <source>
        <strain evidence="3">CBS 122367</strain>
    </source>
</reference>
<organism evidence="3 4">
    <name type="scientific">Lentithecium fluviatile CBS 122367</name>
    <dbReference type="NCBI Taxonomy" id="1168545"/>
    <lineage>
        <taxon>Eukaryota</taxon>
        <taxon>Fungi</taxon>
        <taxon>Dikarya</taxon>
        <taxon>Ascomycota</taxon>
        <taxon>Pezizomycotina</taxon>
        <taxon>Dothideomycetes</taxon>
        <taxon>Pleosporomycetidae</taxon>
        <taxon>Pleosporales</taxon>
        <taxon>Massarineae</taxon>
        <taxon>Lentitheciaceae</taxon>
        <taxon>Lentithecium</taxon>
    </lineage>
</organism>
<keyword evidence="2" id="KW-1133">Transmembrane helix</keyword>
<protein>
    <submittedName>
        <fullName evidence="3">Uncharacterized protein</fullName>
    </submittedName>
</protein>
<feature type="compositionally biased region" description="Polar residues" evidence="1">
    <location>
        <begin position="208"/>
        <end position="224"/>
    </location>
</feature>
<keyword evidence="4" id="KW-1185">Reference proteome</keyword>
<feature type="compositionally biased region" description="Low complexity" evidence="1">
    <location>
        <begin position="114"/>
        <end position="123"/>
    </location>
</feature>
<name>A0A6G1JGQ8_9PLEO</name>
<feature type="region of interest" description="Disordered" evidence="1">
    <location>
        <begin position="1"/>
        <end position="34"/>
    </location>
</feature>
<keyword evidence="2" id="KW-0472">Membrane</keyword>
<evidence type="ECO:0000313" key="3">
    <source>
        <dbReference type="EMBL" id="KAF2689656.1"/>
    </source>
</evidence>
<keyword evidence="2" id="KW-0812">Transmembrane</keyword>
<feature type="compositionally biased region" description="Low complexity" evidence="1">
    <location>
        <begin position="196"/>
        <end position="207"/>
    </location>
</feature>
<dbReference type="OrthoDB" id="3800555at2759"/>
<feature type="region of interest" description="Disordered" evidence="1">
    <location>
        <begin position="111"/>
        <end position="232"/>
    </location>
</feature>
<dbReference type="AlphaFoldDB" id="A0A6G1JGQ8"/>
<evidence type="ECO:0000256" key="1">
    <source>
        <dbReference type="SAM" id="MobiDB-lite"/>
    </source>
</evidence>
<sequence length="587" mass="64527">MQEQDASNQQPGSGSAVLFEQRRDSGSDVPLEPLPAAVSDVPLEQQTALGTDIPFEQQPSLGSDILLEQQQVSRIDNLCEQNKMQHIAQAEHTLPENSRAEGCMSDATATEHAGVSNVSSSSGSGSGGGTSQAPLGDGHSDFCDNSMAAEVPSDTGHSDLSNNTACNNSSTPEAPSDATHSNVGNTPEVRSVAEHSNVSNNCGSNNSRTSEAPSSQLTSTTGVSSGRRPNPKLLKTRASSLAVPSLLAISNHSDAPVIDYKYRVHTKQLGHLYALCDAVPYLLGTRSYLKAIVAFGVPPVPIEAYLNQEGKLAIDPNEMSVLDKVFLMMLWRLRIPADQRPAGWEGSYAGMNIEGDRLIVYKDIGFGREPKVEAMHFYDFVTKVVDWHLLPNPALVAEDRPDVVTPWVVVAQKIREKCILLEDIDKGLYTEFVKMTVPQLDARLEELSTTDELEKRKKDIAEHIRKLNTKNTFTYIMPQETNPNVMYAKRFSHEHPLGYLLDTTKPGHDDLLFPEVKMRQDAEDFRKEREAAKKVSNQTRRKAKYRCRSALKWILAFSLLLGGAVGIMLLHYFKVSDQRDGGNNSQA</sequence>
<feature type="compositionally biased region" description="Polar residues" evidence="1">
    <location>
        <begin position="1"/>
        <end position="13"/>
    </location>
</feature>
<dbReference type="EMBL" id="MU005572">
    <property type="protein sequence ID" value="KAF2689656.1"/>
    <property type="molecule type" value="Genomic_DNA"/>
</dbReference>
<proteinExistence type="predicted"/>
<evidence type="ECO:0000313" key="4">
    <source>
        <dbReference type="Proteomes" id="UP000799291"/>
    </source>
</evidence>
<gene>
    <name evidence="3" type="ORF">K458DRAFT_384287</name>
</gene>
<feature type="compositionally biased region" description="Polar residues" evidence="1">
    <location>
        <begin position="158"/>
        <end position="185"/>
    </location>
</feature>